<evidence type="ECO:0000313" key="1">
    <source>
        <dbReference type="EMBL" id="KAJ2973612.1"/>
    </source>
</evidence>
<protein>
    <submittedName>
        <fullName evidence="1">Uncharacterized protein</fullName>
    </submittedName>
</protein>
<keyword evidence="2" id="KW-1185">Reference proteome</keyword>
<name>A0ACC1N2X9_9HYPO</name>
<proteinExistence type="predicted"/>
<organism evidence="1 2">
    <name type="scientific">Zarea fungicola</name>
    <dbReference type="NCBI Taxonomy" id="93591"/>
    <lineage>
        <taxon>Eukaryota</taxon>
        <taxon>Fungi</taxon>
        <taxon>Dikarya</taxon>
        <taxon>Ascomycota</taxon>
        <taxon>Pezizomycotina</taxon>
        <taxon>Sordariomycetes</taxon>
        <taxon>Hypocreomycetidae</taxon>
        <taxon>Hypocreales</taxon>
        <taxon>Cordycipitaceae</taxon>
        <taxon>Zarea</taxon>
    </lineage>
</organism>
<accession>A0ACC1N2X9</accession>
<dbReference type="Proteomes" id="UP001143910">
    <property type="component" value="Unassembled WGS sequence"/>
</dbReference>
<comment type="caution">
    <text evidence="1">The sequence shown here is derived from an EMBL/GenBank/DDBJ whole genome shotgun (WGS) entry which is preliminary data.</text>
</comment>
<sequence length="111" mass="12001">MDIRFGGDTTVEQLAECSNDAFANYIGGPIVFTPEDLAAYLPINGIQLARSPIMYETETNRPIGFAFMAYREDMPTEARLGGMGVVSADISSGWCGVRTTVLGGDSELLER</sequence>
<reference evidence="1" key="1">
    <citation type="submission" date="2022-08" db="EMBL/GenBank/DDBJ databases">
        <title>Genome Sequence of Lecanicillium fungicola.</title>
        <authorList>
            <person name="Buettner E."/>
        </authorList>
    </citation>
    <scope>NUCLEOTIDE SEQUENCE</scope>
    <source>
        <strain evidence="1">Babe33</strain>
    </source>
</reference>
<evidence type="ECO:0000313" key="2">
    <source>
        <dbReference type="Proteomes" id="UP001143910"/>
    </source>
</evidence>
<gene>
    <name evidence="1" type="ORF">NQ176_g6511</name>
</gene>
<dbReference type="EMBL" id="JANJQO010000948">
    <property type="protein sequence ID" value="KAJ2973612.1"/>
    <property type="molecule type" value="Genomic_DNA"/>
</dbReference>